<sequence length="419" mass="48320">MAEKLFKQKRFSFIGSLVASKEPMTDNKLSDTSEWKKQRLNVGVKVDGNAQFLNMEFIHSDRVSKCKILDKDGELMEVSLNETHKPEIINKASDLTKIVIDLETDFEKKKEYTKLLFKVRNHEKDNRDLLSKKELTDDEKAKIEENNSKIEEYQKQINELATNRVVFCHMKDAIKFLNASIPTIGTSKIKITGNIKSNFYNGKNNIQYIPNNIELVPEETESQLKAYIDVFYDKDSIEDDKKLKKMFINGYIGEREKKKDKLYPLTVLIDYTKIDEEDDDQKALLDFMKNTFKITDKKQVHKIGVEINVINGSEIVEFDESCLTKEQKTAVALGLKKVEDFKPRGNVYGNRIQELRVCCPDLSNYPEGAIEVFPVKDLTDYLADDDSDITEDKAKKETNRSEEKTQETSQADKLKALFG</sequence>
<proteinExistence type="predicted"/>
<evidence type="ECO:0000256" key="1">
    <source>
        <dbReference type="SAM" id="Coils"/>
    </source>
</evidence>
<feature type="compositionally biased region" description="Basic and acidic residues" evidence="2">
    <location>
        <begin position="390"/>
        <end position="419"/>
    </location>
</feature>
<keyword evidence="1" id="KW-0175">Coiled coil</keyword>
<dbReference type="EMBL" id="BK016017">
    <property type="protein sequence ID" value="DAF89815.1"/>
    <property type="molecule type" value="Genomic_DNA"/>
</dbReference>
<reference evidence="3" key="1">
    <citation type="journal article" date="2021" name="Proc. Natl. Acad. Sci. U.S.A.">
        <title>A Catalog of Tens of Thousands of Viruses from Human Metagenomes Reveals Hidden Associations with Chronic Diseases.</title>
        <authorList>
            <person name="Tisza M.J."/>
            <person name="Buck C.B."/>
        </authorList>
    </citation>
    <scope>NUCLEOTIDE SEQUENCE</scope>
    <source>
        <strain evidence="3">CteLh2</strain>
    </source>
</reference>
<evidence type="ECO:0000256" key="2">
    <source>
        <dbReference type="SAM" id="MobiDB-lite"/>
    </source>
</evidence>
<accession>A0A8S5U5T2</accession>
<protein>
    <submittedName>
        <fullName evidence="3">Uncharacterized protein</fullName>
    </submittedName>
</protein>
<feature type="region of interest" description="Disordered" evidence="2">
    <location>
        <begin position="389"/>
        <end position="419"/>
    </location>
</feature>
<organism evidence="3">
    <name type="scientific">Siphoviridae sp. cteLh2</name>
    <dbReference type="NCBI Taxonomy" id="2825590"/>
    <lineage>
        <taxon>Viruses</taxon>
        <taxon>Duplodnaviria</taxon>
        <taxon>Heunggongvirae</taxon>
        <taxon>Uroviricota</taxon>
        <taxon>Caudoviricetes</taxon>
    </lineage>
</organism>
<name>A0A8S5U5T2_9CAUD</name>
<feature type="coiled-coil region" evidence="1">
    <location>
        <begin position="126"/>
        <end position="163"/>
    </location>
</feature>
<evidence type="ECO:0000313" key="3">
    <source>
        <dbReference type="EMBL" id="DAF89815.1"/>
    </source>
</evidence>